<dbReference type="PANTHER" id="PTHR22028">
    <property type="entry name" value="SFI1 SPINDLE BODY DOMAIN-CONTAINING PROTEIN-RELATED"/>
    <property type="match status" value="1"/>
</dbReference>
<feature type="compositionally biased region" description="Basic and acidic residues" evidence="2">
    <location>
        <begin position="563"/>
        <end position="575"/>
    </location>
</feature>
<dbReference type="InterPro" id="IPR052270">
    <property type="entry name" value="CACF_protein"/>
</dbReference>
<feature type="compositionally biased region" description="Polar residues" evidence="2">
    <location>
        <begin position="576"/>
        <end position="602"/>
    </location>
</feature>
<feature type="non-terminal residue" evidence="3">
    <location>
        <position position="1"/>
    </location>
</feature>
<reference evidence="3 4" key="1">
    <citation type="submission" date="2019-09" db="EMBL/GenBank/DDBJ databases">
        <title>Bird 10,000 Genomes (B10K) Project - Family phase.</title>
        <authorList>
            <person name="Zhang G."/>
        </authorList>
    </citation>
    <scope>NUCLEOTIDE SEQUENCE [LARGE SCALE GENOMIC DNA]</scope>
    <source>
        <strain evidence="3">B10K-DU-002-14</strain>
        <tissue evidence="3">Muscle</tissue>
    </source>
</reference>
<feature type="coiled-coil region" evidence="1">
    <location>
        <begin position="322"/>
        <end position="392"/>
    </location>
</feature>
<feature type="non-terminal residue" evidence="3">
    <location>
        <position position="864"/>
    </location>
</feature>
<feature type="coiled-coil region" evidence="1">
    <location>
        <begin position="176"/>
        <end position="218"/>
    </location>
</feature>
<gene>
    <name evidence="3" type="primary">Ccdc191</name>
    <name evidence="3" type="ORF">NYCSEM_R05816</name>
</gene>
<keyword evidence="4" id="KW-1185">Reference proteome</keyword>
<name>A0A7L1HUG8_9CHAR</name>
<dbReference type="EMBL" id="VXBJ01005194">
    <property type="protein sequence ID" value="NXN29848.1"/>
    <property type="molecule type" value="Genomic_DNA"/>
</dbReference>
<evidence type="ECO:0000313" key="3">
    <source>
        <dbReference type="EMBL" id="NXN29848.1"/>
    </source>
</evidence>
<proteinExistence type="predicted"/>
<evidence type="ECO:0000313" key="4">
    <source>
        <dbReference type="Proteomes" id="UP000586634"/>
    </source>
</evidence>
<comment type="caution">
    <text evidence="3">The sequence shown here is derived from an EMBL/GenBank/DDBJ whole genome shotgun (WGS) entry which is preliminary data.</text>
</comment>
<evidence type="ECO:0000256" key="1">
    <source>
        <dbReference type="SAM" id="Coils"/>
    </source>
</evidence>
<evidence type="ECO:0000256" key="2">
    <source>
        <dbReference type="SAM" id="MobiDB-lite"/>
    </source>
</evidence>
<dbReference type="OrthoDB" id="6256972at2759"/>
<sequence>LKRVEQASEYAISEAFTLQKSRYRVGSCGPVPSLEKLQDHDEAYEEAQELLSNWMRSKLQVELMSDGEEEVDPVLLEKPSAAPLKYERFDDLCSYLERDLESSTVQEYLQHLLQSEAVNSGIVKNLRLEDIKEKQKLADPRIIMELRHKQVKENRMRRQKALELQRQEKFLKKSILSEAKLQAQEEERRKALKAKKEEEEIQREMVKLRKEMAEKRQTVAEAWRMEGKRQEKSQKLSMQELSITASLPLVQKKEKQEDEKQRRTQELLRRIHTNKQRCMQRHFSAWLKVILEHRIKMGKARALDDWKCQLKALRAWRNYAWAQKVEQETQQLEVHLQDQNRKTQLSVEHNHRRLLRCCFLAWQRWSQAETEKRELQIKREETKRKMAQLLEAVSQGKGGLHRPLEVNKPGTAEVNHHRDLQQDKVNPSHVDPDQTRDHFCWNAAHASHSYRKPKFAWEVTVKHGALTAQDQAVYRNQITALPEKFHTPGPKTAPAYGSCFEHRHAFQQRLIEEQRQQLQKQQELILELQENQRLSRVKEEAAQATAVTQQLNNSASQTRKGKPKMEKQSRYKDTSRLSPSVSHGPENTRTVMQGRSPSSQLTAHPILKAMEERATQRAERRRKLEEAKRKREEEKLAQLKAKEEERERKEAEEKEAQKEKRREERRQQKLKELEKQKRLEKEQQLQRKAREHYEKVLLRKLGMVPWKRLREQAKENLAVAQRHHCLSLQRKYLVTWLHHTQGSLMEKVSQAEDFYCHMLLREGFRNWLKYQDYLFALEERASTFHAACLMRKYFWAWFDLVMEEKKTLWEKLKIAIEHSNKRLMLNAFKAWRQYPLLMRKERESEERRNQLRRRVAEILPDFQT</sequence>
<protein>
    <submittedName>
        <fullName evidence="3">CC191 protein</fullName>
    </submittedName>
</protein>
<organism evidence="3 4">
    <name type="scientific">Nycticryphes semicollaris</name>
    <dbReference type="NCBI Taxonomy" id="227226"/>
    <lineage>
        <taxon>Eukaryota</taxon>
        <taxon>Metazoa</taxon>
        <taxon>Chordata</taxon>
        <taxon>Craniata</taxon>
        <taxon>Vertebrata</taxon>
        <taxon>Euteleostomi</taxon>
        <taxon>Archelosauria</taxon>
        <taxon>Archosauria</taxon>
        <taxon>Dinosauria</taxon>
        <taxon>Saurischia</taxon>
        <taxon>Theropoda</taxon>
        <taxon>Coelurosauria</taxon>
        <taxon>Aves</taxon>
        <taxon>Neognathae</taxon>
        <taxon>Neoaves</taxon>
        <taxon>Charadriiformes</taxon>
        <taxon>Rostratulidae</taxon>
        <taxon>Nycticryphes</taxon>
    </lineage>
</organism>
<feature type="region of interest" description="Disordered" evidence="2">
    <location>
        <begin position="546"/>
        <end position="669"/>
    </location>
</feature>
<dbReference type="Proteomes" id="UP000586634">
    <property type="component" value="Unassembled WGS sequence"/>
</dbReference>
<feature type="compositionally biased region" description="Basic and acidic residues" evidence="2">
    <location>
        <begin position="609"/>
        <end position="669"/>
    </location>
</feature>
<keyword evidence="1" id="KW-0175">Coiled coil</keyword>
<dbReference type="PANTHER" id="PTHR22028:SF5">
    <property type="entry name" value="COILED-COIL DOMAIN-CONTAINING PROTEIN 191"/>
    <property type="match status" value="1"/>
</dbReference>
<accession>A0A7L1HUG8</accession>
<dbReference type="AlphaFoldDB" id="A0A7L1HUG8"/>
<feature type="coiled-coil region" evidence="1">
    <location>
        <begin position="504"/>
        <end position="531"/>
    </location>
</feature>